<dbReference type="RefSeq" id="WP_274150392.1">
    <property type="nucleotide sequence ID" value="NZ_CP117811.1"/>
</dbReference>
<feature type="transmembrane region" description="Helical" evidence="1">
    <location>
        <begin position="6"/>
        <end position="23"/>
    </location>
</feature>
<evidence type="ECO:0000256" key="1">
    <source>
        <dbReference type="SAM" id="Phobius"/>
    </source>
</evidence>
<dbReference type="Proteomes" id="UP001214250">
    <property type="component" value="Chromosome 1"/>
</dbReference>
<keyword evidence="3" id="KW-1185">Reference proteome</keyword>
<reference evidence="2 3" key="1">
    <citation type="submission" date="2023-02" db="EMBL/GenBank/DDBJ databases">
        <title>Genome sequence of Lentisphaera profundi SAORIC-696.</title>
        <authorList>
            <person name="Kim e."/>
            <person name="Cho J.-C."/>
            <person name="Choi A."/>
            <person name="Kang I."/>
        </authorList>
    </citation>
    <scope>NUCLEOTIDE SEQUENCE [LARGE SCALE GENOMIC DNA]</scope>
    <source>
        <strain evidence="2 3">SAORIC-696</strain>
    </source>
</reference>
<proteinExistence type="predicted"/>
<protein>
    <submittedName>
        <fullName evidence="2">Uncharacterized protein</fullName>
    </submittedName>
</protein>
<name>A0ABY7VRH1_9BACT</name>
<feature type="transmembrane region" description="Helical" evidence="1">
    <location>
        <begin position="35"/>
        <end position="54"/>
    </location>
</feature>
<evidence type="ECO:0000313" key="3">
    <source>
        <dbReference type="Proteomes" id="UP001214250"/>
    </source>
</evidence>
<sequence>MKAIHITITIISFLILFICICNVNDSHRLGDSWHIILGLSIIVSTALIIGPKYLKSPDSEKHTKIKIFSILSENKNVTVKEFYEKYKSVYTYCDEAPTCAVLYNMIKENDLFIQDGFIKIKNNI</sequence>
<gene>
    <name evidence="2" type="ORF">PQO03_11425</name>
</gene>
<keyword evidence="1" id="KW-0812">Transmembrane</keyword>
<dbReference type="EMBL" id="CP117811">
    <property type="protein sequence ID" value="WDE96319.1"/>
    <property type="molecule type" value="Genomic_DNA"/>
</dbReference>
<evidence type="ECO:0000313" key="2">
    <source>
        <dbReference type="EMBL" id="WDE96319.1"/>
    </source>
</evidence>
<keyword evidence="1" id="KW-0472">Membrane</keyword>
<organism evidence="2 3">
    <name type="scientific">Lentisphaera profundi</name>
    <dbReference type="NCBI Taxonomy" id="1658616"/>
    <lineage>
        <taxon>Bacteria</taxon>
        <taxon>Pseudomonadati</taxon>
        <taxon>Lentisphaerota</taxon>
        <taxon>Lentisphaeria</taxon>
        <taxon>Lentisphaerales</taxon>
        <taxon>Lentisphaeraceae</taxon>
        <taxon>Lentisphaera</taxon>
    </lineage>
</organism>
<keyword evidence="1" id="KW-1133">Transmembrane helix</keyword>
<accession>A0ABY7VRH1</accession>